<dbReference type="Gene3D" id="3.20.20.70">
    <property type="entry name" value="Aldolase class I"/>
    <property type="match status" value="1"/>
</dbReference>
<feature type="binding site" evidence="13">
    <location>
        <begin position="469"/>
        <end position="470"/>
    </location>
    <ligand>
        <name>2-[(2R,5Z)-2-carboxy-4-methylthiazol-5(2H)-ylidene]ethyl phosphate</name>
        <dbReference type="ChEBI" id="CHEBI:62899"/>
    </ligand>
</feature>
<evidence type="ECO:0000256" key="10">
    <source>
        <dbReference type="ARBA" id="ARBA00047334"/>
    </source>
</evidence>
<dbReference type="InterPro" id="IPR034291">
    <property type="entry name" value="TMP_synthase"/>
</dbReference>
<keyword evidence="8 13" id="KW-0784">Thiamine biosynthesis</keyword>
<evidence type="ECO:0000256" key="3">
    <source>
        <dbReference type="ARBA" id="ARBA00022723"/>
    </source>
</evidence>
<feature type="binding site" evidence="13">
    <location>
        <position position="420"/>
    </location>
    <ligand>
        <name>4-amino-2-methyl-5-(diphosphooxymethyl)pyrimidine</name>
        <dbReference type="ChEBI" id="CHEBI:57841"/>
    </ligand>
</feature>
<keyword evidence="2 13" id="KW-0808">Transferase</keyword>
<evidence type="ECO:0000259" key="14">
    <source>
        <dbReference type="Pfam" id="PF02581"/>
    </source>
</evidence>
<keyword evidence="17" id="KW-1185">Reference proteome</keyword>
<feature type="binding site" evidence="13">
    <location>
        <position position="352"/>
    </location>
    <ligand>
        <name>4-amino-2-methyl-5-(diphosphooxymethyl)pyrimidine</name>
        <dbReference type="ChEBI" id="CHEBI:57841"/>
    </ligand>
</feature>
<dbReference type="SUPFAM" id="SSF53613">
    <property type="entry name" value="Ribokinase-like"/>
    <property type="match status" value="1"/>
</dbReference>
<comment type="catalytic activity">
    <reaction evidence="11 13">
        <text>2-(2-carboxy-4-methylthiazol-5-yl)ethyl phosphate + 4-amino-2-methyl-5-(diphosphooxymethyl)pyrimidine + 2 H(+) = thiamine phosphate + CO2 + diphosphate</text>
        <dbReference type="Rhea" id="RHEA:47848"/>
        <dbReference type="ChEBI" id="CHEBI:15378"/>
        <dbReference type="ChEBI" id="CHEBI:16526"/>
        <dbReference type="ChEBI" id="CHEBI:33019"/>
        <dbReference type="ChEBI" id="CHEBI:37575"/>
        <dbReference type="ChEBI" id="CHEBI:57841"/>
        <dbReference type="ChEBI" id="CHEBI:62890"/>
        <dbReference type="EC" id="2.5.1.3"/>
    </reaction>
</comment>
<dbReference type="EC" id="2.5.1.3" evidence="13"/>
<comment type="caution">
    <text evidence="16">The sequence shown here is derived from an EMBL/GenBank/DDBJ whole genome shotgun (WGS) entry which is preliminary data.</text>
</comment>
<evidence type="ECO:0000256" key="9">
    <source>
        <dbReference type="ARBA" id="ARBA00023268"/>
    </source>
</evidence>
<proteinExistence type="inferred from homology"/>
<accession>A0ABQ1RCG0</accession>
<dbReference type="InterPro" id="IPR022998">
    <property type="entry name" value="ThiamineP_synth_TenI"/>
</dbReference>
<reference evidence="17" key="1">
    <citation type="journal article" date="2019" name="Int. J. Syst. Evol. Microbiol.">
        <title>The Global Catalogue of Microorganisms (GCM) 10K type strain sequencing project: providing services to taxonomists for standard genome sequencing and annotation.</title>
        <authorList>
            <consortium name="The Broad Institute Genomics Platform"/>
            <consortium name="The Broad Institute Genome Sequencing Center for Infectious Disease"/>
            <person name="Wu L."/>
            <person name="Ma J."/>
        </authorList>
    </citation>
    <scope>NUCLEOTIDE SEQUENCE [LARGE SCALE GENOMIC DNA]</scope>
    <source>
        <strain evidence="17">CGMCC 1.12923</strain>
    </source>
</reference>
<evidence type="ECO:0000256" key="12">
    <source>
        <dbReference type="ARBA" id="ARBA00047883"/>
    </source>
</evidence>
<organism evidence="16 17">
    <name type="scientific">Lacimicrobium alkaliphilum</name>
    <dbReference type="NCBI Taxonomy" id="1526571"/>
    <lineage>
        <taxon>Bacteria</taxon>
        <taxon>Pseudomonadati</taxon>
        <taxon>Pseudomonadota</taxon>
        <taxon>Gammaproteobacteria</taxon>
        <taxon>Alteromonadales</taxon>
        <taxon>Alteromonadaceae</taxon>
        <taxon>Lacimicrobium</taxon>
    </lineage>
</organism>
<dbReference type="RefSeq" id="WP_099034494.1">
    <property type="nucleotide sequence ID" value="NZ_BMGJ01000007.1"/>
</dbReference>
<feature type="binding site" evidence="13">
    <location>
        <position position="391"/>
    </location>
    <ligand>
        <name>4-amino-2-methyl-5-(diphosphooxymethyl)pyrimidine</name>
        <dbReference type="ChEBI" id="CHEBI:57841"/>
    </ligand>
</feature>
<comment type="similarity">
    <text evidence="13">Belongs to the thiamine-phosphate synthase family.</text>
</comment>
<comment type="pathway">
    <text evidence="1 13">Cofactor biosynthesis; thiamine diphosphate biosynthesis; thiamine phosphate from 4-amino-2-methyl-5-diphosphomethylpyrimidine and 4-methyl-5-(2-phosphoethyl)-thiazole: step 1/1.</text>
</comment>
<evidence type="ECO:0000256" key="1">
    <source>
        <dbReference type="ARBA" id="ARBA00005165"/>
    </source>
</evidence>
<feature type="binding site" evidence="13">
    <location>
        <position position="372"/>
    </location>
    <ligand>
        <name>Mg(2+)</name>
        <dbReference type="ChEBI" id="CHEBI:18420"/>
    </ligand>
</feature>
<evidence type="ECO:0000256" key="8">
    <source>
        <dbReference type="ARBA" id="ARBA00022977"/>
    </source>
</evidence>
<dbReference type="SUPFAM" id="SSF51391">
    <property type="entry name" value="Thiamin phosphate synthase"/>
    <property type="match status" value="1"/>
</dbReference>
<dbReference type="InterPro" id="IPR029056">
    <property type="entry name" value="Ribokinase-like"/>
</dbReference>
<comment type="catalytic activity">
    <reaction evidence="12 13">
        <text>2-[(2R,5Z)-2-carboxy-4-methylthiazol-5(2H)-ylidene]ethyl phosphate + 4-amino-2-methyl-5-(diphosphooxymethyl)pyrimidine + 2 H(+) = thiamine phosphate + CO2 + diphosphate</text>
        <dbReference type="Rhea" id="RHEA:47844"/>
        <dbReference type="ChEBI" id="CHEBI:15378"/>
        <dbReference type="ChEBI" id="CHEBI:16526"/>
        <dbReference type="ChEBI" id="CHEBI:33019"/>
        <dbReference type="ChEBI" id="CHEBI:37575"/>
        <dbReference type="ChEBI" id="CHEBI:57841"/>
        <dbReference type="ChEBI" id="CHEBI:62899"/>
        <dbReference type="EC" id="2.5.1.3"/>
    </reaction>
</comment>
<evidence type="ECO:0000259" key="15">
    <source>
        <dbReference type="Pfam" id="PF08543"/>
    </source>
</evidence>
<keyword evidence="5 16" id="KW-0418">Kinase</keyword>
<dbReference type="InterPro" id="IPR013785">
    <property type="entry name" value="Aldolase_TIM"/>
</dbReference>
<evidence type="ECO:0000256" key="6">
    <source>
        <dbReference type="ARBA" id="ARBA00022840"/>
    </source>
</evidence>
<dbReference type="HAMAP" id="MF_00097">
    <property type="entry name" value="TMP_synthase"/>
    <property type="match status" value="1"/>
</dbReference>
<keyword evidence="6" id="KW-0067">ATP-binding</keyword>
<evidence type="ECO:0000256" key="4">
    <source>
        <dbReference type="ARBA" id="ARBA00022741"/>
    </source>
</evidence>
<dbReference type="EMBL" id="BMGJ01000007">
    <property type="protein sequence ID" value="GGD65852.1"/>
    <property type="molecule type" value="Genomic_DNA"/>
</dbReference>
<dbReference type="CDD" id="cd01169">
    <property type="entry name" value="HMPP_kinase"/>
    <property type="match status" value="1"/>
</dbReference>
<name>A0ABQ1RCG0_9ALTE</name>
<gene>
    <name evidence="13" type="primary">thiE</name>
    <name evidence="16" type="ORF">GCM10011357_21360</name>
</gene>
<dbReference type="Gene3D" id="3.40.1190.20">
    <property type="match status" value="1"/>
</dbReference>
<dbReference type="GO" id="GO:0016301">
    <property type="term" value="F:kinase activity"/>
    <property type="evidence" value="ECO:0007669"/>
    <property type="project" value="UniProtKB-KW"/>
</dbReference>
<dbReference type="PANTHER" id="PTHR20858">
    <property type="entry name" value="PHOSPHOMETHYLPYRIMIDINE KINASE"/>
    <property type="match status" value="1"/>
</dbReference>
<dbReference type="InterPro" id="IPR013749">
    <property type="entry name" value="PM/HMP-P_kinase-1"/>
</dbReference>
<dbReference type="PANTHER" id="PTHR20858:SF17">
    <property type="entry name" value="HYDROXYMETHYLPYRIMIDINE_PHOSPHOMETHYLPYRIMIDINE KINASE THI20-RELATED"/>
    <property type="match status" value="1"/>
</dbReference>
<dbReference type="Proteomes" id="UP000614272">
    <property type="component" value="Unassembled WGS sequence"/>
</dbReference>
<feature type="binding site" evidence="13">
    <location>
        <begin position="417"/>
        <end position="419"/>
    </location>
    <ligand>
        <name>2-[(2R,5Z)-2-carboxy-4-methylthiazol-5(2H)-ylidene]ethyl phosphate</name>
        <dbReference type="ChEBI" id="CHEBI:62899"/>
    </ligand>
</feature>
<feature type="binding site" evidence="13">
    <location>
        <position position="353"/>
    </location>
    <ligand>
        <name>Mg(2+)</name>
        <dbReference type="ChEBI" id="CHEBI:18420"/>
    </ligand>
</feature>
<comment type="catalytic activity">
    <reaction evidence="10 13">
        <text>4-methyl-5-(2-phosphooxyethyl)-thiazole + 4-amino-2-methyl-5-(diphosphooxymethyl)pyrimidine + H(+) = thiamine phosphate + diphosphate</text>
        <dbReference type="Rhea" id="RHEA:22328"/>
        <dbReference type="ChEBI" id="CHEBI:15378"/>
        <dbReference type="ChEBI" id="CHEBI:33019"/>
        <dbReference type="ChEBI" id="CHEBI:37575"/>
        <dbReference type="ChEBI" id="CHEBI:57841"/>
        <dbReference type="ChEBI" id="CHEBI:58296"/>
        <dbReference type="EC" id="2.5.1.3"/>
    </reaction>
</comment>
<evidence type="ECO:0000256" key="2">
    <source>
        <dbReference type="ARBA" id="ARBA00022679"/>
    </source>
</evidence>
<evidence type="ECO:0000313" key="16">
    <source>
        <dbReference type="EMBL" id="GGD65852.1"/>
    </source>
</evidence>
<sequence>MGKPIIWCIGGSDSGGGAGIQADLLTVHGLGGHGCSLISAITAQNSHSIDRIQAVSVDMLRSQLNSLAGDMLPRVVKIGMLADSGQIRLLAEFIGWLRQQQPALFVIWDPVVQASSGAKLSNINARDCVPLLQQLDLITPNADELNWLTDIRPDNKNNMEKAANALLSSGVTAALIKGGHLHWQQQHCTDYYFSEEQRWQLTSDRIATSHGHGTGCVYASAIATAIALDYPLADAACIASAYINQGLKSAAAVGRGPGPVAHLGWPEKLADFPTYQLNPEPTPAVRGFATLTSRRLGLYPVVDTVEWVQQCLQWGITTLQLRLKRPPDEEAEAAIQQAVALANHHQARLFINDHWQLAIKHGAFGVHLGQEDLYDADLNAIQQAGLALGISTHGYAELLRAIRLCPSYIALGHIFATRTKDMPSSPQGLARLKAYQVLQQSIPTVAIGGISQSRVDKVLACGVDGIAMVSAITAAENPQQVAKGLMEKMERYYAQ</sequence>
<feature type="binding site" evidence="13">
    <location>
        <position position="449"/>
    </location>
    <ligand>
        <name>2-[(2R,5Z)-2-carboxy-4-methylthiazol-5(2H)-ylidene]ethyl phosphate</name>
        <dbReference type="ChEBI" id="CHEBI:62899"/>
    </ligand>
</feature>
<feature type="binding site" evidence="13">
    <location>
        <begin position="320"/>
        <end position="324"/>
    </location>
    <ligand>
        <name>4-amino-2-methyl-5-(diphosphooxymethyl)pyrimidine</name>
        <dbReference type="ChEBI" id="CHEBI:57841"/>
    </ligand>
</feature>
<evidence type="ECO:0000313" key="17">
    <source>
        <dbReference type="Proteomes" id="UP000614272"/>
    </source>
</evidence>
<evidence type="ECO:0000256" key="13">
    <source>
        <dbReference type="HAMAP-Rule" id="MF_00097"/>
    </source>
</evidence>
<dbReference type="Pfam" id="PF08543">
    <property type="entry name" value="Phos_pyr_kin"/>
    <property type="match status" value="1"/>
</dbReference>
<dbReference type="CDD" id="cd00564">
    <property type="entry name" value="TMP_TenI"/>
    <property type="match status" value="1"/>
</dbReference>
<feature type="domain" description="Pyridoxamine kinase/Phosphomethylpyrimidine kinase" evidence="15">
    <location>
        <begin position="13"/>
        <end position="260"/>
    </location>
</feature>
<keyword evidence="9" id="KW-0511">Multifunctional enzyme</keyword>
<protein>
    <recommendedName>
        <fullName evidence="13">Thiamine-phosphate synthase</fullName>
        <shortName evidence="13">TP synthase</shortName>
        <shortName evidence="13">TPS</shortName>
        <ecNumber evidence="13">2.5.1.3</ecNumber>
    </recommendedName>
    <alternativeName>
        <fullName evidence="13">Thiamine-phosphate pyrophosphorylase</fullName>
        <shortName evidence="13">TMP pyrophosphorylase</shortName>
        <shortName evidence="13">TMP-PPase</shortName>
    </alternativeName>
</protein>
<dbReference type="NCBIfam" id="NF002904">
    <property type="entry name" value="PRK03512.1"/>
    <property type="match status" value="1"/>
</dbReference>
<evidence type="ECO:0000256" key="7">
    <source>
        <dbReference type="ARBA" id="ARBA00022842"/>
    </source>
</evidence>
<dbReference type="Pfam" id="PF02581">
    <property type="entry name" value="TMP-TENI"/>
    <property type="match status" value="1"/>
</dbReference>
<keyword evidence="3 13" id="KW-0479">Metal-binding</keyword>
<keyword evidence="7 13" id="KW-0460">Magnesium</keyword>
<dbReference type="InterPro" id="IPR004399">
    <property type="entry name" value="HMP/HMP-P_kinase_dom"/>
</dbReference>
<comment type="cofactor">
    <cofactor evidence="13">
        <name>Mg(2+)</name>
        <dbReference type="ChEBI" id="CHEBI:18420"/>
    </cofactor>
    <text evidence="13">Binds 1 Mg(2+) ion per subunit.</text>
</comment>
<dbReference type="NCBIfam" id="TIGR00097">
    <property type="entry name" value="HMP-P_kinase"/>
    <property type="match status" value="1"/>
</dbReference>
<feature type="domain" description="Thiamine phosphate synthase/TenI" evidence="14">
    <location>
        <begin position="303"/>
        <end position="472"/>
    </location>
</feature>
<keyword evidence="4" id="KW-0547">Nucleotide-binding</keyword>
<comment type="function">
    <text evidence="13">Condenses 4-methyl-5-(beta-hydroxyethyl)thiazole monophosphate (THZ-P) and 2-methyl-4-amino-5-hydroxymethyl pyrimidine pyrophosphate (HMP-PP) to form thiamine monophosphate (TMP).</text>
</comment>
<dbReference type="InterPro" id="IPR036206">
    <property type="entry name" value="ThiamineP_synth_sf"/>
</dbReference>
<evidence type="ECO:0000256" key="11">
    <source>
        <dbReference type="ARBA" id="ARBA00047851"/>
    </source>
</evidence>
<dbReference type="NCBIfam" id="TIGR00693">
    <property type="entry name" value="thiE"/>
    <property type="match status" value="1"/>
</dbReference>
<evidence type="ECO:0000256" key="5">
    <source>
        <dbReference type="ARBA" id="ARBA00022777"/>
    </source>
</evidence>